<dbReference type="InterPro" id="IPR026906">
    <property type="entry name" value="LRR_5"/>
</dbReference>
<accession>A0A097SSS6</accession>
<dbReference type="PANTHER" id="PTHR45661">
    <property type="entry name" value="SURFACE ANTIGEN"/>
    <property type="match status" value="1"/>
</dbReference>
<dbReference type="HOGENOM" id="CLU_968704_0_0_14"/>
<evidence type="ECO:0000313" key="2">
    <source>
        <dbReference type="EMBL" id="AIV03652.1"/>
    </source>
</evidence>
<organism evidence="2 3">
    <name type="scientific">Candidatus Malacoplasma girerdii</name>
    <dbReference type="NCBI Taxonomy" id="1318617"/>
    <lineage>
        <taxon>Bacteria</taxon>
        <taxon>Bacillati</taxon>
        <taxon>Mycoplasmatota</taxon>
        <taxon>Mycoplasmoidales</taxon>
        <taxon>Mycoplasmoidaceae</taxon>
        <taxon>Malacoplasma</taxon>
    </lineage>
</organism>
<dbReference type="InterPro" id="IPR053139">
    <property type="entry name" value="Surface_bspA-like"/>
</dbReference>
<gene>
    <name evidence="2" type="ORF">MGM1_2780</name>
</gene>
<proteinExistence type="predicted"/>
<dbReference type="STRING" id="1318617.MGM1_2780"/>
<feature type="transmembrane region" description="Helical" evidence="1">
    <location>
        <begin position="250"/>
        <end position="272"/>
    </location>
</feature>
<dbReference type="Proteomes" id="UP000030066">
    <property type="component" value="Chromosome"/>
</dbReference>
<dbReference type="InterPro" id="IPR032675">
    <property type="entry name" value="LRR_dom_sf"/>
</dbReference>
<keyword evidence="1" id="KW-0472">Membrane</keyword>
<evidence type="ECO:0000256" key="1">
    <source>
        <dbReference type="SAM" id="Phobius"/>
    </source>
</evidence>
<keyword evidence="1" id="KW-1133">Transmembrane helix</keyword>
<protein>
    <submittedName>
        <fullName evidence="2">BspA-like protein</fullName>
    </submittedName>
</protein>
<dbReference type="eggNOG" id="COG4886">
    <property type="taxonomic scope" value="Bacteria"/>
</dbReference>
<dbReference type="EMBL" id="CP007711">
    <property type="protein sequence ID" value="AIV03652.1"/>
    <property type="molecule type" value="Genomic_DNA"/>
</dbReference>
<dbReference type="SUPFAM" id="SSF52058">
    <property type="entry name" value="L domain-like"/>
    <property type="match status" value="1"/>
</dbReference>
<dbReference type="KEGG" id="mgj:MGM1_2780"/>
<dbReference type="Gene3D" id="3.80.10.10">
    <property type="entry name" value="Ribonuclease Inhibitor"/>
    <property type="match status" value="2"/>
</dbReference>
<dbReference type="Pfam" id="PF13306">
    <property type="entry name" value="LRR_5"/>
    <property type="match status" value="2"/>
</dbReference>
<keyword evidence="1" id="KW-0812">Transmembrane</keyword>
<name>A0A097SSS6_9BACT</name>
<sequence>MSDSVTELGNNVFGKCSSLATITLSKNITNIPAATFQGTALKEITIPSKVTKIDQTAFAFTNVLNDKNVKLPEDSNFHWLNVSKAKALVLKEVTELTNDTQIQGGLLIGQLNLNDAKQITSIKNKLFGFNHLSTLVLSNKVKTIEGSGLISSMYLLELNIPSSVEEIGDYAFGNCYSLNDFYFNWASNQLEKLHLGNYLFTSSMLNRTIYAYLANYTDNLQNDYEAKFKTIDLGEHVQIIFKPAPSSNHWWWYILGGGIGVVICSIGGFAIYKIVRQNKKKQAKTNK</sequence>
<dbReference type="AlphaFoldDB" id="A0A097SSS6"/>
<keyword evidence="3" id="KW-1185">Reference proteome</keyword>
<reference evidence="2 3" key="1">
    <citation type="journal article" date="2014" name="PLoS ONE">
        <title>An emerging Mycoplasma associated with trichomoniasis, vaginal infection and disease.</title>
        <authorList>
            <consortium name="Vaginal Microbiome Consortium"/>
            <person name="Fettweis J.M."/>
            <person name="Serrano M.G."/>
            <person name="Huang B."/>
            <person name="Brooks J.P."/>
            <person name="Glascock A.L."/>
            <person name="Sheth N.U."/>
            <person name="Strauss J.F.III."/>
            <person name="Jefferson K.K."/>
            <person name="Buck G.A."/>
        </authorList>
    </citation>
    <scope>NUCLEOTIDE SEQUENCE [LARGE SCALE GENOMIC DNA]</scope>
    <source>
        <strain evidence="2 3">VCU_M1</strain>
    </source>
</reference>
<evidence type="ECO:0000313" key="3">
    <source>
        <dbReference type="Proteomes" id="UP000030066"/>
    </source>
</evidence>
<dbReference type="PANTHER" id="PTHR45661:SF3">
    <property type="entry name" value="IG-LIKE DOMAIN-CONTAINING PROTEIN"/>
    <property type="match status" value="1"/>
</dbReference>